<dbReference type="InterPro" id="IPR038765">
    <property type="entry name" value="Papain-like_cys_pep_sf"/>
</dbReference>
<reference evidence="2" key="2">
    <citation type="journal article" date="2023" name="IMA Fungus">
        <title>Comparative genomic study of the Penicillium genus elucidates a diverse pangenome and 15 lateral gene transfer events.</title>
        <authorList>
            <person name="Petersen C."/>
            <person name="Sorensen T."/>
            <person name="Nielsen M.R."/>
            <person name="Sondergaard T.E."/>
            <person name="Sorensen J.L."/>
            <person name="Fitzpatrick D.A."/>
            <person name="Frisvad J.C."/>
            <person name="Nielsen K.L."/>
        </authorList>
    </citation>
    <scope>NUCLEOTIDE SEQUENCE</scope>
    <source>
        <strain evidence="2">IBT 17660</strain>
    </source>
</reference>
<evidence type="ECO:0000313" key="3">
    <source>
        <dbReference type="Proteomes" id="UP001147760"/>
    </source>
</evidence>
<evidence type="ECO:0008006" key="4">
    <source>
        <dbReference type="Google" id="ProtNLM"/>
    </source>
</evidence>
<evidence type="ECO:0000256" key="1">
    <source>
        <dbReference type="ARBA" id="ARBA00006547"/>
    </source>
</evidence>
<comment type="similarity">
    <text evidence="1">Belongs to the arylamine N-acetyltransferase family.</text>
</comment>
<sequence>MSFLESVFEKIVDGNSDRGGYCMENNTLFGTVLRSLGYNTTSVGGRVNKAVQPMSASNNERP</sequence>
<evidence type="ECO:0000313" key="2">
    <source>
        <dbReference type="EMBL" id="KAJ5472788.1"/>
    </source>
</evidence>
<proteinExistence type="inferred from homology"/>
<name>A0A9W9WSZ5_9EURO</name>
<dbReference type="Gene3D" id="3.30.2140.20">
    <property type="match status" value="1"/>
</dbReference>
<dbReference type="PANTHER" id="PTHR11786:SF0">
    <property type="entry name" value="ARYLAMINE N-ACETYLTRANSFERASE 4-RELATED"/>
    <property type="match status" value="1"/>
</dbReference>
<dbReference type="Pfam" id="PF00797">
    <property type="entry name" value="Acetyltransf_2"/>
    <property type="match status" value="1"/>
</dbReference>
<organism evidence="2 3">
    <name type="scientific">Penicillium desertorum</name>
    <dbReference type="NCBI Taxonomy" id="1303715"/>
    <lineage>
        <taxon>Eukaryota</taxon>
        <taxon>Fungi</taxon>
        <taxon>Dikarya</taxon>
        <taxon>Ascomycota</taxon>
        <taxon>Pezizomycotina</taxon>
        <taxon>Eurotiomycetes</taxon>
        <taxon>Eurotiomycetidae</taxon>
        <taxon>Eurotiales</taxon>
        <taxon>Aspergillaceae</taxon>
        <taxon>Penicillium</taxon>
    </lineage>
</organism>
<comment type="caution">
    <text evidence="2">The sequence shown here is derived from an EMBL/GenBank/DDBJ whole genome shotgun (WGS) entry which is preliminary data.</text>
</comment>
<accession>A0A9W9WSZ5</accession>
<dbReference type="GO" id="GO:0016407">
    <property type="term" value="F:acetyltransferase activity"/>
    <property type="evidence" value="ECO:0007669"/>
    <property type="project" value="InterPro"/>
</dbReference>
<gene>
    <name evidence="2" type="ORF">N7530_006789</name>
</gene>
<dbReference type="Proteomes" id="UP001147760">
    <property type="component" value="Unassembled WGS sequence"/>
</dbReference>
<reference evidence="2" key="1">
    <citation type="submission" date="2022-12" db="EMBL/GenBank/DDBJ databases">
        <authorList>
            <person name="Petersen C."/>
        </authorList>
    </citation>
    <scope>NUCLEOTIDE SEQUENCE</scope>
    <source>
        <strain evidence="2">IBT 17660</strain>
    </source>
</reference>
<protein>
    <recommendedName>
        <fullName evidence="4">Arylamine N-acetyltransferase</fullName>
    </recommendedName>
</protein>
<dbReference type="AlphaFoldDB" id="A0A9W9WSZ5"/>
<dbReference type="InterPro" id="IPR053710">
    <property type="entry name" value="Arylamine_NAT_domain_sf"/>
</dbReference>
<dbReference type="InterPro" id="IPR001447">
    <property type="entry name" value="Arylamine_N-AcTrfase"/>
</dbReference>
<dbReference type="PANTHER" id="PTHR11786">
    <property type="entry name" value="N-HYDROXYARYLAMINE O-ACETYLTRANSFERASE"/>
    <property type="match status" value="1"/>
</dbReference>
<dbReference type="OrthoDB" id="10260017at2759"/>
<dbReference type="EMBL" id="JAPWDO010000004">
    <property type="protein sequence ID" value="KAJ5472788.1"/>
    <property type="molecule type" value="Genomic_DNA"/>
</dbReference>
<dbReference type="SUPFAM" id="SSF54001">
    <property type="entry name" value="Cysteine proteinases"/>
    <property type="match status" value="1"/>
</dbReference>
<keyword evidence="3" id="KW-1185">Reference proteome</keyword>